<dbReference type="GO" id="GO:0003677">
    <property type="term" value="F:DNA binding"/>
    <property type="evidence" value="ECO:0007669"/>
    <property type="project" value="InterPro"/>
</dbReference>
<dbReference type="GO" id="GO:0006313">
    <property type="term" value="P:DNA transposition"/>
    <property type="evidence" value="ECO:0007669"/>
    <property type="project" value="InterPro"/>
</dbReference>
<feature type="region of interest" description="Disordered" evidence="2">
    <location>
        <begin position="16"/>
        <end position="38"/>
    </location>
</feature>
<feature type="compositionally biased region" description="Basic and acidic residues" evidence="2">
    <location>
        <begin position="167"/>
        <end position="177"/>
    </location>
</feature>
<feature type="non-terminal residue" evidence="3">
    <location>
        <position position="213"/>
    </location>
</feature>
<dbReference type="InterPro" id="IPR009057">
    <property type="entry name" value="Homeodomain-like_sf"/>
</dbReference>
<accession>A0A3N0AQG3</accession>
<sequence>MSCIFFLDTELPKIPAGGNLQASRRQEADMDGRRPGRPAKYTEEFKANAVDYYLQSGKTQRECADDLGVPHRTIGKWIQARGLTDDERSQAAEVRALRKEVERLRMENEFLKKSGLLLRREPGVAERCRLIEAEEGSFPVGAMCRMLGVPRSRLDWLHLTGQFHEDLRKEGGGHGRPEAPPALHRRVQAPDRRPVQRWQAAVRDRAGVRSGPL</sequence>
<gene>
    <name evidence="3" type="ORF">DMP06_11265</name>
</gene>
<keyword evidence="1" id="KW-0175">Coiled coil</keyword>
<dbReference type="EMBL" id="QIBX01000044">
    <property type="protein sequence ID" value="RNL37087.1"/>
    <property type="molecule type" value="Genomic_DNA"/>
</dbReference>
<evidence type="ECO:0000313" key="3">
    <source>
        <dbReference type="EMBL" id="RNL37087.1"/>
    </source>
</evidence>
<dbReference type="InterPro" id="IPR002514">
    <property type="entry name" value="Transposase_8"/>
</dbReference>
<proteinExistence type="predicted"/>
<keyword evidence="4" id="KW-1185">Reference proteome</keyword>
<reference evidence="4" key="1">
    <citation type="submission" date="2018-05" db="EMBL/GenBank/DDBJ databases">
        <title>Genome Sequencing of selected type strains of the family Eggerthellaceae.</title>
        <authorList>
            <person name="Danylec N."/>
            <person name="Stoll D.A."/>
            <person name="Doetsch A."/>
            <person name="Huch M."/>
        </authorList>
    </citation>
    <scope>NUCLEOTIDE SEQUENCE [LARGE SCALE GENOMIC DNA]</scope>
    <source>
        <strain evidence="4">DSM 24851</strain>
    </source>
</reference>
<evidence type="ECO:0000313" key="4">
    <source>
        <dbReference type="Proteomes" id="UP000269591"/>
    </source>
</evidence>
<name>A0A3N0AQG3_9ACTN</name>
<dbReference type="Proteomes" id="UP000269591">
    <property type="component" value="Unassembled WGS sequence"/>
</dbReference>
<evidence type="ECO:0000256" key="2">
    <source>
        <dbReference type="SAM" id="MobiDB-lite"/>
    </source>
</evidence>
<comment type="caution">
    <text evidence="3">The sequence shown here is derived from an EMBL/GenBank/DDBJ whole genome shotgun (WGS) entry which is preliminary data.</text>
</comment>
<dbReference type="PANTHER" id="PTHR33215:SF13">
    <property type="entry name" value="PROTEIN DISTAL ANTENNA"/>
    <property type="match status" value="1"/>
</dbReference>
<dbReference type="SUPFAM" id="SSF46689">
    <property type="entry name" value="Homeodomain-like"/>
    <property type="match status" value="1"/>
</dbReference>
<feature type="compositionally biased region" description="Basic and acidic residues" evidence="2">
    <location>
        <begin position="24"/>
        <end position="38"/>
    </location>
</feature>
<feature type="coiled-coil region" evidence="1">
    <location>
        <begin position="87"/>
        <end position="114"/>
    </location>
</feature>
<feature type="region of interest" description="Disordered" evidence="2">
    <location>
        <begin position="167"/>
        <end position="213"/>
    </location>
</feature>
<protein>
    <recommendedName>
        <fullName evidence="5">Transposase</fullName>
    </recommendedName>
</protein>
<organism evidence="3 4">
    <name type="scientific">Slackia equolifaciens</name>
    <dbReference type="NCBI Taxonomy" id="498718"/>
    <lineage>
        <taxon>Bacteria</taxon>
        <taxon>Bacillati</taxon>
        <taxon>Actinomycetota</taxon>
        <taxon>Coriobacteriia</taxon>
        <taxon>Eggerthellales</taxon>
        <taxon>Eggerthellaceae</taxon>
        <taxon>Slackia</taxon>
    </lineage>
</organism>
<dbReference type="InterPro" id="IPR051839">
    <property type="entry name" value="RD_transcriptional_regulator"/>
</dbReference>
<dbReference type="Pfam" id="PF01527">
    <property type="entry name" value="HTH_Tnp_1"/>
    <property type="match status" value="1"/>
</dbReference>
<dbReference type="Gene3D" id="1.10.10.60">
    <property type="entry name" value="Homeodomain-like"/>
    <property type="match status" value="1"/>
</dbReference>
<dbReference type="PANTHER" id="PTHR33215">
    <property type="entry name" value="PROTEIN DISTAL ANTENNA"/>
    <property type="match status" value="1"/>
</dbReference>
<evidence type="ECO:0000256" key="1">
    <source>
        <dbReference type="SAM" id="Coils"/>
    </source>
</evidence>
<dbReference type="GO" id="GO:0004803">
    <property type="term" value="F:transposase activity"/>
    <property type="evidence" value="ECO:0007669"/>
    <property type="project" value="InterPro"/>
</dbReference>
<evidence type="ECO:0008006" key="5">
    <source>
        <dbReference type="Google" id="ProtNLM"/>
    </source>
</evidence>
<dbReference type="AlphaFoldDB" id="A0A3N0AQG3"/>